<dbReference type="AlphaFoldDB" id="A0A371I5F8"/>
<gene>
    <name evidence="1" type="ORF">CR513_05220</name>
</gene>
<dbReference type="EMBL" id="QJKJ01000872">
    <property type="protein sequence ID" value="RDY10282.1"/>
    <property type="molecule type" value="Genomic_DNA"/>
</dbReference>
<organism evidence="1 2">
    <name type="scientific">Mucuna pruriens</name>
    <name type="common">Velvet bean</name>
    <name type="synonym">Dolichos pruriens</name>
    <dbReference type="NCBI Taxonomy" id="157652"/>
    <lineage>
        <taxon>Eukaryota</taxon>
        <taxon>Viridiplantae</taxon>
        <taxon>Streptophyta</taxon>
        <taxon>Embryophyta</taxon>
        <taxon>Tracheophyta</taxon>
        <taxon>Spermatophyta</taxon>
        <taxon>Magnoliopsida</taxon>
        <taxon>eudicotyledons</taxon>
        <taxon>Gunneridae</taxon>
        <taxon>Pentapetalae</taxon>
        <taxon>rosids</taxon>
        <taxon>fabids</taxon>
        <taxon>Fabales</taxon>
        <taxon>Fabaceae</taxon>
        <taxon>Papilionoideae</taxon>
        <taxon>50 kb inversion clade</taxon>
        <taxon>NPAAA clade</taxon>
        <taxon>indigoferoid/millettioid clade</taxon>
        <taxon>Phaseoleae</taxon>
        <taxon>Mucuna</taxon>
    </lineage>
</organism>
<accession>A0A371I5F8</accession>
<proteinExistence type="predicted"/>
<reference evidence="1" key="1">
    <citation type="submission" date="2018-05" db="EMBL/GenBank/DDBJ databases">
        <title>Draft genome of Mucuna pruriens seed.</title>
        <authorList>
            <person name="Nnadi N.E."/>
            <person name="Vos R."/>
            <person name="Hasami M.H."/>
            <person name="Devisetty U.K."/>
            <person name="Aguiy J.C."/>
        </authorList>
    </citation>
    <scope>NUCLEOTIDE SEQUENCE [LARGE SCALE GENOMIC DNA]</scope>
    <source>
        <strain evidence="1">JCA_2017</strain>
    </source>
</reference>
<name>A0A371I5F8_MUCPR</name>
<protein>
    <submittedName>
        <fullName evidence="1">Uncharacterized protein</fullName>
    </submittedName>
</protein>
<sequence>MNFHISKEPQSSSSIDIFIIQKRAHRPKNQWKTKDTQLTNLYCSKVKTTIIENKELTFFDACHIDMWDVVKNDNYIPTNKEGVEILRSLWNKEQKTR</sequence>
<evidence type="ECO:0000313" key="1">
    <source>
        <dbReference type="EMBL" id="RDY10282.1"/>
    </source>
</evidence>
<keyword evidence="2" id="KW-1185">Reference proteome</keyword>
<dbReference type="Proteomes" id="UP000257109">
    <property type="component" value="Unassembled WGS sequence"/>
</dbReference>
<dbReference type="OrthoDB" id="1418274at2759"/>
<evidence type="ECO:0000313" key="2">
    <source>
        <dbReference type="Proteomes" id="UP000257109"/>
    </source>
</evidence>
<feature type="non-terminal residue" evidence="1">
    <location>
        <position position="1"/>
    </location>
</feature>
<comment type="caution">
    <text evidence="1">The sequence shown here is derived from an EMBL/GenBank/DDBJ whole genome shotgun (WGS) entry which is preliminary data.</text>
</comment>